<dbReference type="Gene3D" id="1.20.1280.50">
    <property type="match status" value="1"/>
</dbReference>
<evidence type="ECO:0000313" key="3">
    <source>
        <dbReference type="Proteomes" id="UP001370490"/>
    </source>
</evidence>
<dbReference type="InterPro" id="IPR017451">
    <property type="entry name" value="F-box-assoc_interact_dom"/>
</dbReference>
<comment type="caution">
    <text evidence="2">The sequence shown here is derived from an EMBL/GenBank/DDBJ whole genome shotgun (WGS) entry which is preliminary data.</text>
</comment>
<proteinExistence type="predicted"/>
<dbReference type="SMART" id="SM00256">
    <property type="entry name" value="FBOX"/>
    <property type="match status" value="1"/>
</dbReference>
<name>A0AAN8VQ52_9MAGN</name>
<dbReference type="PANTHER" id="PTHR31672">
    <property type="entry name" value="BNACNNG10540D PROTEIN"/>
    <property type="match status" value="1"/>
</dbReference>
<dbReference type="AlphaFoldDB" id="A0AAN8VQ52"/>
<dbReference type="PROSITE" id="PS50181">
    <property type="entry name" value="FBOX"/>
    <property type="match status" value="1"/>
</dbReference>
<keyword evidence="3" id="KW-1185">Reference proteome</keyword>
<reference evidence="2 3" key="1">
    <citation type="submission" date="2023-12" db="EMBL/GenBank/DDBJ databases">
        <title>A high-quality genome assembly for Dillenia turbinata (Dilleniales).</title>
        <authorList>
            <person name="Chanderbali A."/>
        </authorList>
    </citation>
    <scope>NUCLEOTIDE SEQUENCE [LARGE SCALE GENOMIC DNA]</scope>
    <source>
        <strain evidence="2">LSX21</strain>
        <tissue evidence="2">Leaf</tissue>
    </source>
</reference>
<dbReference type="Pfam" id="PF00646">
    <property type="entry name" value="F-box"/>
    <property type="match status" value="1"/>
</dbReference>
<accession>A0AAN8VQ52</accession>
<dbReference type="EMBL" id="JBAMMX010000009">
    <property type="protein sequence ID" value="KAK6933652.1"/>
    <property type="molecule type" value="Genomic_DNA"/>
</dbReference>
<evidence type="ECO:0000259" key="1">
    <source>
        <dbReference type="PROSITE" id="PS50181"/>
    </source>
</evidence>
<gene>
    <name evidence="2" type="ORF">RJ641_036546</name>
</gene>
<protein>
    <submittedName>
        <fullName evidence="2">F-box domain</fullName>
    </submittedName>
</protein>
<dbReference type="PANTHER" id="PTHR31672:SF13">
    <property type="entry name" value="F-BOX PROTEIN CPR30-LIKE"/>
    <property type="match status" value="1"/>
</dbReference>
<dbReference type="Pfam" id="PF07734">
    <property type="entry name" value="FBA_1"/>
    <property type="match status" value="1"/>
</dbReference>
<evidence type="ECO:0000313" key="2">
    <source>
        <dbReference type="EMBL" id="KAK6933652.1"/>
    </source>
</evidence>
<feature type="domain" description="F-box" evidence="1">
    <location>
        <begin position="15"/>
        <end position="62"/>
    </location>
</feature>
<dbReference type="NCBIfam" id="TIGR01640">
    <property type="entry name" value="F_box_assoc_1"/>
    <property type="match status" value="1"/>
</dbReference>
<dbReference type="Proteomes" id="UP001370490">
    <property type="component" value="Unassembled WGS sequence"/>
</dbReference>
<dbReference type="SUPFAM" id="SSF81383">
    <property type="entry name" value="F-box domain"/>
    <property type="match status" value="1"/>
</dbReference>
<dbReference type="InterPro" id="IPR036047">
    <property type="entry name" value="F-box-like_dom_sf"/>
</dbReference>
<sequence>MNDEAMQSMTKNSSKSSATVLPEDLILEILSRLPVKSLLRFKSVSKSWYALIQNPNFVFKHLQNFTIPSRNRDFIFLHRKDPVIGMEKNGLTSLSGKNLEVSFPIEIPNSFKKANRIEISGPSNGIYCVLTENGITLWNPALRELRFLPKHAIPFSAFVGSACAFGFDCLSDDYKVIRKLLPKRGGPGTATASGARMFEVYSLNTDSWKIVNVYEDSLVFLENHCVNLNGIIYWAGYKEKREAFILKSVFAFNLGNEEYFEIPPPVFDKKKTFDVSMLNESIALIAYGLDVRSASQRFDVWVLSESYGSNGNNGDLWTFLLRLEPHIPKVLSPLWFQRNGELVLFKNQKIIMLDPNCQGIKRIPIPRSRQVLFNEESLISIKGGKCISYDEETSHHFET</sequence>
<dbReference type="InterPro" id="IPR050796">
    <property type="entry name" value="SCF_F-box_component"/>
</dbReference>
<dbReference type="InterPro" id="IPR006527">
    <property type="entry name" value="F-box-assoc_dom_typ1"/>
</dbReference>
<dbReference type="InterPro" id="IPR001810">
    <property type="entry name" value="F-box_dom"/>
</dbReference>
<dbReference type="CDD" id="cd22157">
    <property type="entry name" value="F-box_AtFBW1-like"/>
    <property type="match status" value="1"/>
</dbReference>
<organism evidence="2 3">
    <name type="scientific">Dillenia turbinata</name>
    <dbReference type="NCBI Taxonomy" id="194707"/>
    <lineage>
        <taxon>Eukaryota</taxon>
        <taxon>Viridiplantae</taxon>
        <taxon>Streptophyta</taxon>
        <taxon>Embryophyta</taxon>
        <taxon>Tracheophyta</taxon>
        <taxon>Spermatophyta</taxon>
        <taxon>Magnoliopsida</taxon>
        <taxon>eudicotyledons</taxon>
        <taxon>Gunneridae</taxon>
        <taxon>Pentapetalae</taxon>
        <taxon>Dilleniales</taxon>
        <taxon>Dilleniaceae</taxon>
        <taxon>Dillenia</taxon>
    </lineage>
</organism>